<reference evidence="2 3" key="1">
    <citation type="submission" date="2019-04" db="EMBL/GenBank/DDBJ databases">
        <title>Comparative genomics and transcriptomics to analyze fruiting body development in filamentous ascomycetes.</title>
        <authorList>
            <consortium name="DOE Joint Genome Institute"/>
            <person name="Lutkenhaus R."/>
            <person name="Traeger S."/>
            <person name="Breuer J."/>
            <person name="Kuo A."/>
            <person name="Lipzen A."/>
            <person name="Pangilinan J."/>
            <person name="Dilworth D."/>
            <person name="Sandor L."/>
            <person name="Poggeler S."/>
            <person name="Barry K."/>
            <person name="Grigoriev I.V."/>
            <person name="Nowrousian M."/>
        </authorList>
    </citation>
    <scope>NUCLEOTIDE SEQUENCE [LARGE SCALE GENOMIC DNA]</scope>
    <source>
        <strain evidence="2 3">CBS 389.68</strain>
    </source>
</reference>
<dbReference type="PANTHER" id="PTHR33875:SF2">
    <property type="entry name" value="ACR183CP"/>
    <property type="match status" value="1"/>
</dbReference>
<dbReference type="PANTHER" id="PTHR33875">
    <property type="entry name" value="OS09G0542200 PROTEIN"/>
    <property type="match status" value="1"/>
</dbReference>
<keyword evidence="3" id="KW-1185">Reference proteome</keyword>
<dbReference type="AlphaFoldDB" id="A0A4S2MYV2"/>
<dbReference type="InParanoid" id="A0A4S2MYV2"/>
<dbReference type="SUPFAM" id="SSF52833">
    <property type="entry name" value="Thioredoxin-like"/>
    <property type="match status" value="1"/>
</dbReference>
<organism evidence="2 3">
    <name type="scientific">Ascodesmis nigricans</name>
    <dbReference type="NCBI Taxonomy" id="341454"/>
    <lineage>
        <taxon>Eukaryota</taxon>
        <taxon>Fungi</taxon>
        <taxon>Dikarya</taxon>
        <taxon>Ascomycota</taxon>
        <taxon>Pezizomycotina</taxon>
        <taxon>Pezizomycetes</taxon>
        <taxon>Pezizales</taxon>
        <taxon>Ascodesmidaceae</taxon>
        <taxon>Ascodesmis</taxon>
    </lineage>
</organism>
<feature type="domain" description="Thioredoxin-like fold" evidence="1">
    <location>
        <begin position="17"/>
        <end position="201"/>
    </location>
</feature>
<dbReference type="Proteomes" id="UP000298138">
    <property type="component" value="Unassembled WGS sequence"/>
</dbReference>
<dbReference type="EMBL" id="ML220117">
    <property type="protein sequence ID" value="TGZ81958.1"/>
    <property type="molecule type" value="Genomic_DNA"/>
</dbReference>
<dbReference type="InterPro" id="IPR036249">
    <property type="entry name" value="Thioredoxin-like_sf"/>
</dbReference>
<dbReference type="Pfam" id="PF13462">
    <property type="entry name" value="Thioredoxin_4"/>
    <property type="match status" value="1"/>
</dbReference>
<protein>
    <recommendedName>
        <fullName evidence="1">Thioredoxin-like fold domain-containing protein</fullName>
    </recommendedName>
</protein>
<name>A0A4S2MYV2_9PEZI</name>
<dbReference type="STRING" id="341454.A0A4S2MYV2"/>
<dbReference type="Gene3D" id="3.40.30.10">
    <property type="entry name" value="Glutaredoxin"/>
    <property type="match status" value="1"/>
</dbReference>
<dbReference type="OrthoDB" id="37297at2759"/>
<proteinExistence type="predicted"/>
<evidence type="ECO:0000313" key="3">
    <source>
        <dbReference type="Proteomes" id="UP000298138"/>
    </source>
</evidence>
<gene>
    <name evidence="2" type="ORF">EX30DRAFT_340371</name>
</gene>
<evidence type="ECO:0000313" key="2">
    <source>
        <dbReference type="EMBL" id="TGZ81958.1"/>
    </source>
</evidence>
<dbReference type="InterPro" id="IPR012336">
    <property type="entry name" value="Thioredoxin-like_fold"/>
</dbReference>
<accession>A0A4S2MYV2</accession>
<evidence type="ECO:0000259" key="1">
    <source>
        <dbReference type="Pfam" id="PF13462"/>
    </source>
</evidence>
<sequence>MSVAPKYAAHALSPHPAIHTIEFYVDYTCPFSGIFFNRLTTSVLPLLQTKYANKAQLIFRHNIQPWHPSSVLTHEAALAVERVSPDKFWEFSKVLFERQDEFYDLKVVDETRNQTYARLAKIAESVGVDGEKVLALLKIEGKGGEKGKELNIGNQITTDLKLLVRAARTVGAHVTPSVFFNGVYQPNIESSWSEEQWDEWLAEKLV</sequence>